<dbReference type="Gene3D" id="3.50.50.60">
    <property type="entry name" value="FAD/NAD(P)-binding domain"/>
    <property type="match status" value="1"/>
</dbReference>
<dbReference type="GO" id="GO:0071949">
    <property type="term" value="F:FAD binding"/>
    <property type="evidence" value="ECO:0007669"/>
    <property type="project" value="InterPro"/>
</dbReference>
<keyword evidence="4" id="KW-0503">Monooxygenase</keyword>
<protein>
    <submittedName>
        <fullName evidence="6">Oxidoreductase</fullName>
    </submittedName>
</protein>
<dbReference type="PANTHER" id="PTHR47178:SF6">
    <property type="entry name" value="FAD-BINDING DOMAIN-CONTAINING PROTEIN"/>
    <property type="match status" value="1"/>
</dbReference>
<evidence type="ECO:0000259" key="5">
    <source>
        <dbReference type="Pfam" id="PF01494"/>
    </source>
</evidence>
<evidence type="ECO:0000256" key="3">
    <source>
        <dbReference type="ARBA" id="ARBA00023002"/>
    </source>
</evidence>
<name>A0A9W6SGB7_9ACTN</name>
<organism evidence="6 7">
    <name type="scientific">Actinorhabdospora filicis</name>
    <dbReference type="NCBI Taxonomy" id="1785913"/>
    <lineage>
        <taxon>Bacteria</taxon>
        <taxon>Bacillati</taxon>
        <taxon>Actinomycetota</taxon>
        <taxon>Actinomycetes</taxon>
        <taxon>Micromonosporales</taxon>
        <taxon>Micromonosporaceae</taxon>
        <taxon>Actinorhabdospora</taxon>
    </lineage>
</organism>
<keyword evidence="2" id="KW-0274">FAD</keyword>
<dbReference type="Proteomes" id="UP001165079">
    <property type="component" value="Unassembled WGS sequence"/>
</dbReference>
<dbReference type="AlphaFoldDB" id="A0A9W6SGB7"/>
<dbReference type="PANTHER" id="PTHR47178">
    <property type="entry name" value="MONOOXYGENASE, FAD-BINDING"/>
    <property type="match status" value="1"/>
</dbReference>
<evidence type="ECO:0000313" key="7">
    <source>
        <dbReference type="Proteomes" id="UP001165079"/>
    </source>
</evidence>
<dbReference type="PRINTS" id="PR00420">
    <property type="entry name" value="RNGMNOXGNASE"/>
</dbReference>
<evidence type="ECO:0000256" key="2">
    <source>
        <dbReference type="ARBA" id="ARBA00022827"/>
    </source>
</evidence>
<dbReference type="Pfam" id="PF13450">
    <property type="entry name" value="NAD_binding_8"/>
    <property type="match status" value="1"/>
</dbReference>
<dbReference type="EMBL" id="BSTX01000001">
    <property type="protein sequence ID" value="GLZ75495.1"/>
    <property type="molecule type" value="Genomic_DNA"/>
</dbReference>
<dbReference type="InterPro" id="IPR036188">
    <property type="entry name" value="FAD/NAD-bd_sf"/>
</dbReference>
<feature type="domain" description="FAD-binding" evidence="5">
    <location>
        <begin position="322"/>
        <end position="371"/>
    </location>
</feature>
<dbReference type="GO" id="GO:0004497">
    <property type="term" value="F:monooxygenase activity"/>
    <property type="evidence" value="ECO:0007669"/>
    <property type="project" value="UniProtKB-KW"/>
</dbReference>
<dbReference type="Pfam" id="PF01494">
    <property type="entry name" value="FAD_binding_3"/>
    <property type="match status" value="1"/>
</dbReference>
<evidence type="ECO:0000313" key="6">
    <source>
        <dbReference type="EMBL" id="GLZ75495.1"/>
    </source>
</evidence>
<keyword evidence="1" id="KW-0285">Flavoprotein</keyword>
<accession>A0A9W6SGB7</accession>
<keyword evidence="3" id="KW-0560">Oxidoreductase</keyword>
<sequence length="436" mass="46800">MNASSLHVLVVGGGIGGLALAQGLRKSGVSVAVYERDLHRDDRLQGYRIHINPQGSRALHELLPPESFAAFTATAGHGGNEFRFYDEKMRELLHLDEAITTGGARSPEDGHHGVSRITLRQVLLAGLDGHVRYGKRFERYERTPDGRVTAFFEDGTSATGDVLVGADGGNSRVRRQYLPHAQRVQTGVVTIVGKYALTPEARRALPAEFLRGPASVMPPRDHGMFIAPHEFAPAAAGAIGSDDPALAPGALFDNTTPYVFWAFAAKREAYRAGRALEDLDGAGLHDLARAMTASWSPRLRALVEGTDTSTVTLIPITTSVPVDAWAATNVTLLGDAIHSMTPFRGIGANTALRDARHLHDALVAVARGERPVVPAIGGYEERMRDYGFAAVRASLKTAMMTVSGNPVGRFFGKTAFRAFNAMPAVKRKVFAGFGDA</sequence>
<dbReference type="InterPro" id="IPR002938">
    <property type="entry name" value="FAD-bd"/>
</dbReference>
<evidence type="ECO:0000256" key="1">
    <source>
        <dbReference type="ARBA" id="ARBA00022630"/>
    </source>
</evidence>
<keyword evidence="7" id="KW-1185">Reference proteome</keyword>
<dbReference type="RefSeq" id="WP_285660732.1">
    <property type="nucleotide sequence ID" value="NZ_BSTX01000001.1"/>
</dbReference>
<evidence type="ECO:0000256" key="4">
    <source>
        <dbReference type="ARBA" id="ARBA00023033"/>
    </source>
</evidence>
<reference evidence="6" key="1">
    <citation type="submission" date="2023-03" db="EMBL/GenBank/DDBJ databases">
        <title>Actinorhabdospora filicis NBRC 111898.</title>
        <authorList>
            <person name="Ichikawa N."/>
            <person name="Sato H."/>
            <person name="Tonouchi N."/>
        </authorList>
    </citation>
    <scope>NUCLEOTIDE SEQUENCE</scope>
    <source>
        <strain evidence="6">NBRC 111898</strain>
    </source>
</reference>
<proteinExistence type="predicted"/>
<dbReference type="SUPFAM" id="SSF51905">
    <property type="entry name" value="FAD/NAD(P)-binding domain"/>
    <property type="match status" value="1"/>
</dbReference>
<comment type="caution">
    <text evidence="6">The sequence shown here is derived from an EMBL/GenBank/DDBJ whole genome shotgun (WGS) entry which is preliminary data.</text>
</comment>
<gene>
    <name evidence="6" type="ORF">Afil01_03020</name>
</gene>